<dbReference type="Proteomes" id="UP000278823">
    <property type="component" value="Unassembled WGS sequence"/>
</dbReference>
<reference evidence="2" key="1">
    <citation type="submission" date="2018-11" db="EMBL/GenBank/DDBJ databases">
        <title>Rhizobium chutanense sp. nov., isolated from root nodules of Phaseolus vulgaris in China.</title>
        <authorList>
            <person name="Huo Y."/>
        </authorList>
    </citation>
    <scope>NUCLEOTIDE SEQUENCE [LARGE SCALE GENOMIC DNA]</scope>
    <source>
        <strain evidence="2">CCBAU 65647</strain>
    </source>
</reference>
<protein>
    <submittedName>
        <fullName evidence="1">Uncharacterized protein</fullName>
    </submittedName>
</protein>
<dbReference type="AlphaFoldDB" id="A0A432PB12"/>
<gene>
    <name evidence="1" type="ORF">EFQ99_32165</name>
</gene>
<dbReference type="RefSeq" id="WP_126925014.1">
    <property type="nucleotide sequence ID" value="NZ_ML133705.1"/>
</dbReference>
<proteinExistence type="predicted"/>
<name>A0A432PB12_9HYPH</name>
<accession>A0A432PB12</accession>
<comment type="caution">
    <text evidence="1">The sequence shown here is derived from an EMBL/GenBank/DDBJ whole genome shotgun (WGS) entry which is preliminary data.</text>
</comment>
<evidence type="ECO:0000313" key="2">
    <source>
        <dbReference type="Proteomes" id="UP000278823"/>
    </source>
</evidence>
<dbReference type="OrthoDB" id="8371183at2"/>
<sequence length="83" mass="9342">MFEATFTLTRGDDDIDLVIEYSLTPHHPGNRHAHPEFCAPPSGGEVEQLTALLDGAPLDLTDAEYRLIERHIEETHDLFQEAD</sequence>
<evidence type="ECO:0000313" key="1">
    <source>
        <dbReference type="EMBL" id="RUM18877.1"/>
    </source>
</evidence>
<organism evidence="1 2">
    <name type="scientific">Rhizobium vallis</name>
    <dbReference type="NCBI Taxonomy" id="634290"/>
    <lineage>
        <taxon>Bacteria</taxon>
        <taxon>Pseudomonadati</taxon>
        <taxon>Pseudomonadota</taxon>
        <taxon>Alphaproteobacteria</taxon>
        <taxon>Hyphomicrobiales</taxon>
        <taxon>Rhizobiaceae</taxon>
        <taxon>Rhizobium/Agrobacterium group</taxon>
        <taxon>Rhizobium</taxon>
    </lineage>
</organism>
<keyword evidence="2" id="KW-1185">Reference proteome</keyword>
<dbReference type="EMBL" id="RJTH01000022">
    <property type="protein sequence ID" value="RUM18877.1"/>
    <property type="molecule type" value="Genomic_DNA"/>
</dbReference>